<comment type="caution">
    <text evidence="1">The sequence shown here is derived from an EMBL/GenBank/DDBJ whole genome shotgun (WGS) entry which is preliminary data.</text>
</comment>
<dbReference type="EMBL" id="JAIQCV010000008">
    <property type="protein sequence ID" value="KAH1073139.1"/>
    <property type="molecule type" value="Genomic_DNA"/>
</dbReference>
<accession>A0A9D3V6K9</accession>
<evidence type="ECO:0000313" key="1">
    <source>
        <dbReference type="EMBL" id="KAH1073139.1"/>
    </source>
</evidence>
<name>A0A9D3V6K9_9ROSI</name>
<dbReference type="AlphaFoldDB" id="A0A9D3V6K9"/>
<keyword evidence="2" id="KW-1185">Reference proteome</keyword>
<evidence type="ECO:0000313" key="2">
    <source>
        <dbReference type="Proteomes" id="UP000828251"/>
    </source>
</evidence>
<protein>
    <submittedName>
        <fullName evidence="1">Uncharacterized protein</fullName>
    </submittedName>
</protein>
<dbReference type="Proteomes" id="UP000828251">
    <property type="component" value="Unassembled WGS sequence"/>
</dbReference>
<proteinExistence type="predicted"/>
<organism evidence="1 2">
    <name type="scientific">Gossypium stocksii</name>
    <dbReference type="NCBI Taxonomy" id="47602"/>
    <lineage>
        <taxon>Eukaryota</taxon>
        <taxon>Viridiplantae</taxon>
        <taxon>Streptophyta</taxon>
        <taxon>Embryophyta</taxon>
        <taxon>Tracheophyta</taxon>
        <taxon>Spermatophyta</taxon>
        <taxon>Magnoliopsida</taxon>
        <taxon>eudicotyledons</taxon>
        <taxon>Gunneridae</taxon>
        <taxon>Pentapetalae</taxon>
        <taxon>rosids</taxon>
        <taxon>malvids</taxon>
        <taxon>Malvales</taxon>
        <taxon>Malvaceae</taxon>
        <taxon>Malvoideae</taxon>
        <taxon>Gossypium</taxon>
    </lineage>
</organism>
<gene>
    <name evidence="1" type="ORF">J1N35_025467</name>
</gene>
<sequence>MVEFSLGKHVLNEPNKVQDSKDKFVEVEDGGQEVPAPPGTIPILKGMKARIVADLQASVDFGQKHYDKKRKKSKGHKEDY</sequence>
<reference evidence="1 2" key="1">
    <citation type="journal article" date="2021" name="Plant Biotechnol. J.">
        <title>Multi-omics assisted identification of the key and species-specific regulatory components of drought-tolerant mechanisms in Gossypium stocksii.</title>
        <authorList>
            <person name="Yu D."/>
            <person name="Ke L."/>
            <person name="Zhang D."/>
            <person name="Wu Y."/>
            <person name="Sun Y."/>
            <person name="Mei J."/>
            <person name="Sun J."/>
            <person name="Sun Y."/>
        </authorList>
    </citation>
    <scope>NUCLEOTIDE SEQUENCE [LARGE SCALE GENOMIC DNA]</scope>
    <source>
        <strain evidence="2">cv. E1</strain>
        <tissue evidence="1">Leaf</tissue>
    </source>
</reference>